<evidence type="ECO:0000256" key="2">
    <source>
        <dbReference type="SAM" id="SignalP"/>
    </source>
</evidence>
<reference evidence="3 4" key="1">
    <citation type="journal article" date="2012" name="PLoS Genet.">
        <title>Comparative Genomics of Plant-Associated Pseudomonas spp.: Insights into Diversity and Inheritance of Traits Involved in Multitrophic Interactions.</title>
        <authorList>
            <person name="Loper J.E."/>
            <person name="Hassan K.A."/>
            <person name="Mavrodi D.V."/>
            <person name="Davis E.W.II."/>
            <person name="Lim C.K."/>
            <person name="Shaffer B.T."/>
            <person name="Elbourne L.D."/>
            <person name="Stockwell V.O."/>
            <person name="Hartney S.L."/>
            <person name="Breakwell K."/>
            <person name="Henkels M.D."/>
            <person name="Tetu S.G."/>
            <person name="Rangel L.I."/>
            <person name="Kidarsa T.A."/>
            <person name="Wilson N.L."/>
            <person name="van de Mortel J.E."/>
            <person name="Song C."/>
            <person name="Blumhagen R."/>
            <person name="Radune D."/>
            <person name="Hostetler J.B."/>
            <person name="Brinkac L.M."/>
            <person name="Durkin A.S."/>
            <person name="Kluepfel D.A."/>
            <person name="Wechter W.P."/>
            <person name="Anderson A.J."/>
            <person name="Kim Y.C."/>
            <person name="Pierson L.S.III."/>
            <person name="Pierson E.A."/>
            <person name="Lindow S.E."/>
            <person name="Kobayashi D.Y."/>
            <person name="Raaijmakers J.M."/>
            <person name="Weller D.M."/>
            <person name="Thomashow L.S."/>
            <person name="Allen A.E."/>
            <person name="Paulsen I.T."/>
        </authorList>
    </citation>
    <scope>NUCLEOTIDE SEQUENCE [LARGE SCALE GENOMIC DNA]</scope>
    <source>
        <strain evidence="3 4">SS101</strain>
    </source>
</reference>
<evidence type="ECO:0000313" key="4">
    <source>
        <dbReference type="Proteomes" id="UP000003213"/>
    </source>
</evidence>
<organism evidence="3 4">
    <name type="scientific">Pseudomonas lactis</name>
    <dbReference type="NCBI Taxonomy" id="1615674"/>
    <lineage>
        <taxon>Bacteria</taxon>
        <taxon>Pseudomonadati</taxon>
        <taxon>Pseudomonadota</taxon>
        <taxon>Gammaproteobacteria</taxon>
        <taxon>Pseudomonadales</taxon>
        <taxon>Pseudomonadaceae</taxon>
        <taxon>Pseudomonas</taxon>
    </lineage>
</organism>
<accession>I4KCK3</accession>
<comment type="caution">
    <text evidence="3">The sequence shown here is derived from an EMBL/GenBank/DDBJ whole genome shotgun (WGS) entry which is preliminary data.</text>
</comment>
<keyword evidence="2" id="KW-0732">Signal</keyword>
<protein>
    <submittedName>
        <fullName evidence="3">Uncharacterized protein</fullName>
    </submittedName>
</protein>
<name>I4KCK3_9PSED</name>
<feature type="signal peptide" evidence="2">
    <location>
        <begin position="1"/>
        <end position="19"/>
    </location>
</feature>
<dbReference type="Proteomes" id="UP000003213">
    <property type="component" value="Chromosome"/>
</dbReference>
<gene>
    <name evidence="3" type="ORF">PflSS101_2744</name>
</gene>
<evidence type="ECO:0000256" key="1">
    <source>
        <dbReference type="SAM" id="MobiDB-lite"/>
    </source>
</evidence>
<dbReference type="EMBL" id="AHPN01000001">
    <property type="protein sequence ID" value="EIK62443.1"/>
    <property type="molecule type" value="Genomic_DNA"/>
</dbReference>
<feature type="region of interest" description="Disordered" evidence="1">
    <location>
        <begin position="73"/>
        <end position="107"/>
    </location>
</feature>
<evidence type="ECO:0000313" key="3">
    <source>
        <dbReference type="EMBL" id="EIK62443.1"/>
    </source>
</evidence>
<dbReference type="HOGENOM" id="CLU_2207784_0_0_6"/>
<sequence>MMKKVLGVALLLIVADAQAQTVEAEMTKLKQLAESCIASLSTQSCGATTSCNVFKSYSRELMPDGPAGYYELHGPDKSMNPQNGKLVSEAVKAASKANKAGEKCNPT</sequence>
<feature type="chain" id="PRO_5003692269" evidence="2">
    <location>
        <begin position="20"/>
        <end position="107"/>
    </location>
</feature>
<dbReference type="AlphaFoldDB" id="I4KCK3"/>
<proteinExistence type="predicted"/>